<feature type="domain" description="Alanine racemase N-terminal" evidence="5">
    <location>
        <begin position="11"/>
        <end position="230"/>
    </location>
</feature>
<sequence>MSDFSAETLQLRQIQTRIQNACARAGRDFKSVTLVGASKTVSAARLSSFFVEGVQNFGENYIQEGVQKVEFHKKSREIVWHFIGALQSNKAALAVTHFDLIHSVDRLSLAKELDKEARKIGKIQRVLLQVNLEGESSKAGSAPEEVEALCEAISLLENLQVEGLMSLPPHRENPEDSRVFHRALRELRDSLKPRFPFLISLSMGMSGDFEVAIEEGATHIRVGTALFGARR</sequence>
<dbReference type="HAMAP" id="MF_02087">
    <property type="entry name" value="PLP_homeostasis"/>
    <property type="match status" value="1"/>
</dbReference>
<dbReference type="EMBL" id="NIGF01000003">
    <property type="protein sequence ID" value="PQV64755.1"/>
    <property type="molecule type" value="Genomic_DNA"/>
</dbReference>
<evidence type="ECO:0000313" key="6">
    <source>
        <dbReference type="EMBL" id="PQV64755.1"/>
    </source>
</evidence>
<dbReference type="InterPro" id="IPR011078">
    <property type="entry name" value="PyrdxlP_homeostasis"/>
</dbReference>
<dbReference type="RefSeq" id="WP_105482644.1">
    <property type="nucleotide sequence ID" value="NZ_NIGF01000003.1"/>
</dbReference>
<keyword evidence="7" id="KW-1185">Reference proteome</keyword>
<evidence type="ECO:0000256" key="1">
    <source>
        <dbReference type="ARBA" id="ARBA00022898"/>
    </source>
</evidence>
<evidence type="ECO:0000256" key="2">
    <source>
        <dbReference type="HAMAP-Rule" id="MF_02087"/>
    </source>
</evidence>
<organism evidence="6 7">
    <name type="scientific">Abditibacterium utsteinense</name>
    <dbReference type="NCBI Taxonomy" id="1960156"/>
    <lineage>
        <taxon>Bacteria</taxon>
        <taxon>Pseudomonadati</taxon>
        <taxon>Abditibacteriota</taxon>
        <taxon>Abditibacteriia</taxon>
        <taxon>Abditibacteriales</taxon>
        <taxon>Abditibacteriaceae</taxon>
        <taxon>Abditibacterium</taxon>
    </lineage>
</organism>
<gene>
    <name evidence="6" type="ORF">B1R32_10322</name>
</gene>
<dbReference type="InterPro" id="IPR001608">
    <property type="entry name" value="Ala_racemase_N"/>
</dbReference>
<dbReference type="CDD" id="cd00635">
    <property type="entry name" value="PLPDE_III_YBL036c_like"/>
    <property type="match status" value="1"/>
</dbReference>
<dbReference type="Pfam" id="PF01168">
    <property type="entry name" value="Ala_racemase_N"/>
    <property type="match status" value="1"/>
</dbReference>
<name>A0A2S8SVD3_9BACT</name>
<reference evidence="6 7" key="1">
    <citation type="journal article" date="2018" name="Syst. Appl. Microbiol.">
        <title>Abditibacterium utsteinense sp. nov., the first cultivated member of candidate phylum FBP, isolated from ice-free Antarctic soil samples.</title>
        <authorList>
            <person name="Tahon G."/>
            <person name="Tytgat B."/>
            <person name="Lebbe L."/>
            <person name="Carlier A."/>
            <person name="Willems A."/>
        </authorList>
    </citation>
    <scope>NUCLEOTIDE SEQUENCE [LARGE SCALE GENOMIC DNA]</scope>
    <source>
        <strain evidence="6 7">LMG 29911</strain>
    </source>
</reference>
<evidence type="ECO:0000259" key="5">
    <source>
        <dbReference type="Pfam" id="PF01168"/>
    </source>
</evidence>
<comment type="cofactor">
    <cofactor evidence="3">
        <name>pyridoxal 5'-phosphate</name>
        <dbReference type="ChEBI" id="CHEBI:597326"/>
    </cofactor>
</comment>
<proteinExistence type="inferred from homology"/>
<dbReference type="NCBIfam" id="TIGR00044">
    <property type="entry name" value="YggS family pyridoxal phosphate-dependent enzyme"/>
    <property type="match status" value="1"/>
</dbReference>
<evidence type="ECO:0000256" key="3">
    <source>
        <dbReference type="PIRSR" id="PIRSR004848-1"/>
    </source>
</evidence>
<comment type="caution">
    <text evidence="6">The sequence shown here is derived from an EMBL/GenBank/DDBJ whole genome shotgun (WGS) entry which is preliminary data.</text>
</comment>
<dbReference type="AlphaFoldDB" id="A0A2S8SVD3"/>
<dbReference type="PANTHER" id="PTHR10146:SF14">
    <property type="entry name" value="PYRIDOXAL PHOSPHATE HOMEOSTASIS PROTEIN"/>
    <property type="match status" value="1"/>
</dbReference>
<protein>
    <recommendedName>
        <fullName evidence="2">Pyridoxal phosphate homeostasis protein</fullName>
        <shortName evidence="2">PLP homeostasis protein</shortName>
    </recommendedName>
</protein>
<dbReference type="GO" id="GO:0030170">
    <property type="term" value="F:pyridoxal phosphate binding"/>
    <property type="evidence" value="ECO:0007669"/>
    <property type="project" value="UniProtKB-UniRule"/>
</dbReference>
<dbReference type="Gene3D" id="3.20.20.10">
    <property type="entry name" value="Alanine racemase"/>
    <property type="match status" value="1"/>
</dbReference>
<comment type="similarity">
    <text evidence="2 4">Belongs to the pyridoxal phosphate-binding protein YggS/PROSC family.</text>
</comment>
<dbReference type="Proteomes" id="UP000237684">
    <property type="component" value="Unassembled WGS sequence"/>
</dbReference>
<feature type="modified residue" description="N6-(pyridoxal phosphate)lysine" evidence="2 3">
    <location>
        <position position="39"/>
    </location>
</feature>
<dbReference type="InParanoid" id="A0A2S8SVD3"/>
<dbReference type="FunCoup" id="A0A2S8SVD3">
    <property type="interactions" value="338"/>
</dbReference>
<dbReference type="InterPro" id="IPR029066">
    <property type="entry name" value="PLP-binding_barrel"/>
</dbReference>
<dbReference type="SUPFAM" id="SSF51419">
    <property type="entry name" value="PLP-binding barrel"/>
    <property type="match status" value="1"/>
</dbReference>
<evidence type="ECO:0000256" key="4">
    <source>
        <dbReference type="RuleBase" id="RU004514"/>
    </source>
</evidence>
<evidence type="ECO:0000313" key="7">
    <source>
        <dbReference type="Proteomes" id="UP000237684"/>
    </source>
</evidence>
<dbReference type="FunFam" id="3.20.20.10:FF:000018">
    <property type="entry name" value="Pyridoxal phosphate homeostasis protein"/>
    <property type="match status" value="1"/>
</dbReference>
<dbReference type="OrthoDB" id="9804072at2"/>
<comment type="function">
    <text evidence="2">Pyridoxal 5'-phosphate (PLP)-binding protein, which is involved in PLP homeostasis.</text>
</comment>
<dbReference type="PANTHER" id="PTHR10146">
    <property type="entry name" value="PROLINE SYNTHETASE CO-TRANSCRIBED BACTERIAL HOMOLOG PROTEIN"/>
    <property type="match status" value="1"/>
</dbReference>
<keyword evidence="1 2" id="KW-0663">Pyridoxal phosphate</keyword>
<dbReference type="PIRSF" id="PIRSF004848">
    <property type="entry name" value="YBL036c_PLPDEIII"/>
    <property type="match status" value="1"/>
</dbReference>
<accession>A0A2S8SVD3</accession>